<evidence type="ECO:0000313" key="1">
    <source>
        <dbReference type="EMBL" id="BEQ15169.1"/>
    </source>
</evidence>
<dbReference type="AlphaFoldDB" id="A0AAU9EKS3"/>
<protein>
    <recommendedName>
        <fullName evidence="3">Transposase</fullName>
    </recommendedName>
</protein>
<dbReference type="EMBL" id="AP028679">
    <property type="protein sequence ID" value="BEQ15169.1"/>
    <property type="molecule type" value="Genomic_DNA"/>
</dbReference>
<accession>A0AAU9EKS3</accession>
<dbReference type="Proteomes" id="UP001366166">
    <property type="component" value="Chromosome"/>
</dbReference>
<sequence>MHLFPNKKGKKYDTGKLTRHMKAVVGLTLGDIKNSGICYYYQFLINNRYLEWDATSITAAFSGDQERKIKDHIRGCGQPPGDGCRVRRASMVNYTGPPSV</sequence>
<evidence type="ECO:0000313" key="2">
    <source>
        <dbReference type="Proteomes" id="UP001366166"/>
    </source>
</evidence>
<dbReference type="KEGG" id="dmp:FAK_22350"/>
<name>A0AAU9EKS3_9BACT</name>
<organism evidence="1 2">
    <name type="scientific">Desulfoferula mesophila</name>
    <dbReference type="NCBI Taxonomy" id="3058419"/>
    <lineage>
        <taxon>Bacteria</taxon>
        <taxon>Pseudomonadati</taxon>
        <taxon>Thermodesulfobacteriota</taxon>
        <taxon>Desulfarculia</taxon>
        <taxon>Desulfarculales</taxon>
        <taxon>Desulfarculaceae</taxon>
        <taxon>Desulfoferula</taxon>
    </lineage>
</organism>
<reference evidence="2" key="1">
    <citation type="journal article" date="2023" name="Arch. Microbiol.">
        <title>Desulfoferula mesophilus gen. nov. sp. nov., a mesophilic sulfate-reducing bacterium isolated from a brackish lake sediment.</title>
        <authorList>
            <person name="Watanabe T."/>
            <person name="Yabe T."/>
            <person name="Tsuji J.M."/>
            <person name="Fukui M."/>
        </authorList>
    </citation>
    <scope>NUCLEOTIDE SEQUENCE [LARGE SCALE GENOMIC DNA]</scope>
    <source>
        <strain evidence="2">12FAK</strain>
    </source>
</reference>
<gene>
    <name evidence="1" type="ORF">FAK_22350</name>
</gene>
<keyword evidence="2" id="KW-1185">Reference proteome</keyword>
<proteinExistence type="predicted"/>
<evidence type="ECO:0008006" key="3">
    <source>
        <dbReference type="Google" id="ProtNLM"/>
    </source>
</evidence>